<dbReference type="GO" id="GO:0005975">
    <property type="term" value="P:carbohydrate metabolic process"/>
    <property type="evidence" value="ECO:0007669"/>
    <property type="project" value="InterPro"/>
</dbReference>
<evidence type="ECO:0000313" key="2">
    <source>
        <dbReference type="EMBL" id="EGV62628.1"/>
    </source>
</evidence>
<sequence>MYDITTATSIPEEVNIDKLAGTKYDLKRDLIGYGEEGLKVQWPKGKKVAISFVLNYEEGGERSLALGDDTSEFYLYTSSKPGPFPNRAYDAETEYDYGSRVGVWRILNLFKKFGNRITAYAVGKAFENNVAVAKAFVNDGHEIASHAYRWIPYDDVSEEVEKAYIIKQIEILKETTGEEAPGWYMGRLSPHSIGLITEVYREQGKKLPYISDFYGDDVPYWVDVPAEADLPDEEKKGLLLVPYSYDCNDFRFLNVNGFRSTQAFYDHLKGAFDTLYEEGGKMMTVGLHCRIIGRPGYFQALKKFVEYVNSHEDVWVCSRSDIANTFKEQYPYKPKK</sequence>
<dbReference type="InterPro" id="IPR011330">
    <property type="entry name" value="Glyco_hydro/deAcase_b/a-brl"/>
</dbReference>
<dbReference type="Proteomes" id="UP000000707">
    <property type="component" value="Unassembled WGS sequence"/>
</dbReference>
<protein>
    <submittedName>
        <fullName evidence="2">Glycoside hydrolase/deacetylase</fullName>
    </submittedName>
</protein>
<reference evidence="3 4" key="1">
    <citation type="journal article" date="2011" name="Proc. Natl. Acad. Sci. U.S.A.">
        <title>Comparative genomics of xylose-fermenting fungi for enhanced biofuel production.</title>
        <authorList>
            <person name="Wohlbach D.J."/>
            <person name="Kuo A."/>
            <person name="Sato T.K."/>
            <person name="Potts K.M."/>
            <person name="Salamov A.A."/>
            <person name="LaButti K.M."/>
            <person name="Sun H."/>
            <person name="Clum A."/>
            <person name="Pangilinan J.L."/>
            <person name="Lindquist E.A."/>
            <person name="Lucas S."/>
            <person name="Lapidus A."/>
            <person name="Jin M."/>
            <person name="Gunawan C."/>
            <person name="Balan V."/>
            <person name="Dale B.E."/>
            <person name="Jeffries T.W."/>
            <person name="Zinkel R."/>
            <person name="Barry K.W."/>
            <person name="Grigoriev I.V."/>
            <person name="Gasch A.P."/>
        </authorList>
    </citation>
    <scope>NUCLEOTIDE SEQUENCE [LARGE SCALE GENOMIC DNA]</scope>
    <source>
        <strain evidence="3">ATCC 10573</strain>
        <strain evidence="4">ATCC 10573 / BCRC 21748 / CBS 615 / JCM 9827 / NBRC 10315 / NRRL Y-1498 / VKM Y-70</strain>
    </source>
</reference>
<accession>G3B880</accession>
<dbReference type="STRING" id="590646.G3B880"/>
<dbReference type="SUPFAM" id="SSF88713">
    <property type="entry name" value="Glycoside hydrolase/deacetylase"/>
    <property type="match status" value="1"/>
</dbReference>
<dbReference type="EMBL" id="GL996527">
    <property type="protein sequence ID" value="EGV62628.1"/>
    <property type="molecule type" value="Genomic_DNA"/>
</dbReference>
<dbReference type="Gene3D" id="3.20.20.370">
    <property type="entry name" value="Glycoside hydrolase/deacetylase"/>
    <property type="match status" value="1"/>
</dbReference>
<dbReference type="EMBL" id="GL996527">
    <property type="protein sequence ID" value="EGV62629.1"/>
    <property type="molecule type" value="Genomic_DNA"/>
</dbReference>
<dbReference type="eggNOG" id="ENOG502QQRF">
    <property type="taxonomic scope" value="Eukaryota"/>
</dbReference>
<organism evidence="4">
    <name type="scientific">Candida tenuis (strain ATCC 10573 / BCRC 21748 / CBS 615 / JCM 9827 / NBRC 10315 / NRRL Y-1498 / VKM Y-70)</name>
    <name type="common">Yeast</name>
    <name type="synonym">Yamadazyma tenuis</name>
    <dbReference type="NCBI Taxonomy" id="590646"/>
    <lineage>
        <taxon>Eukaryota</taxon>
        <taxon>Fungi</taxon>
        <taxon>Dikarya</taxon>
        <taxon>Ascomycota</taxon>
        <taxon>Saccharomycotina</taxon>
        <taxon>Pichiomycetes</taxon>
        <taxon>Debaryomycetaceae</taxon>
        <taxon>Yamadazyma</taxon>
    </lineage>
</organism>
<keyword evidence="4" id="KW-1185">Reference proteome</keyword>
<proteinExistence type="predicted"/>
<dbReference type="KEGG" id="cten:18247752"/>
<evidence type="ECO:0000313" key="4">
    <source>
        <dbReference type="Proteomes" id="UP000000707"/>
    </source>
</evidence>
<evidence type="ECO:0000313" key="3">
    <source>
        <dbReference type="EMBL" id="EGV62629.1"/>
    </source>
</evidence>
<dbReference type="HOGENOM" id="CLU_029940_0_0_1"/>
<feature type="domain" description="NodB homology" evidence="1">
    <location>
        <begin position="89"/>
        <end position="317"/>
    </location>
</feature>
<dbReference type="GO" id="GO:0016810">
    <property type="term" value="F:hydrolase activity, acting on carbon-nitrogen (but not peptide) bonds"/>
    <property type="evidence" value="ECO:0007669"/>
    <property type="project" value="InterPro"/>
</dbReference>
<dbReference type="PROSITE" id="PS51677">
    <property type="entry name" value="NODB"/>
    <property type="match status" value="1"/>
</dbReference>
<gene>
    <name evidence="3" type="ORF">CANTEDRAFT_115168</name>
</gene>
<keyword evidence="2" id="KW-0378">Hydrolase</keyword>
<dbReference type="InterPro" id="IPR002509">
    <property type="entry name" value="NODB_dom"/>
</dbReference>
<name>G3B880_CANTC</name>
<dbReference type="PANTHER" id="PTHR43123">
    <property type="entry name" value="POLYSACCHARIDE DEACETYLASE-RELATED"/>
    <property type="match status" value="1"/>
</dbReference>
<dbReference type="GeneID" id="18247752"/>
<dbReference type="AlphaFoldDB" id="G3B880"/>
<dbReference type="Pfam" id="PF01522">
    <property type="entry name" value="Polysacc_deac_1"/>
    <property type="match status" value="1"/>
</dbReference>
<dbReference type="RefSeq" id="XP_006688799.1">
    <property type="nucleotide sequence ID" value="XM_006688736.1"/>
</dbReference>
<dbReference type="PANTHER" id="PTHR43123:SF1">
    <property type="entry name" value="POLYSACCHARIDE DEACETYLASE-RELATED"/>
    <property type="match status" value="1"/>
</dbReference>
<evidence type="ECO:0000259" key="1">
    <source>
        <dbReference type="PROSITE" id="PS51677"/>
    </source>
</evidence>